<comment type="caution">
    <text evidence="3">The sequence shown here is derived from an EMBL/GenBank/DDBJ whole genome shotgun (WGS) entry which is preliminary data.</text>
</comment>
<dbReference type="Pfam" id="PF03435">
    <property type="entry name" value="Sacchrp_dh_NADP"/>
    <property type="match status" value="1"/>
</dbReference>
<evidence type="ECO:0000313" key="3">
    <source>
        <dbReference type="EMBL" id="RSN74205.1"/>
    </source>
</evidence>
<dbReference type="AlphaFoldDB" id="A0A429GK49"/>
<name>A0A429GK49_9CREN</name>
<evidence type="ECO:0000313" key="6">
    <source>
        <dbReference type="Proteomes" id="UP000316217"/>
    </source>
</evidence>
<dbReference type="InterPro" id="IPR005097">
    <property type="entry name" value="Sacchrp_dh_NADP-bd"/>
</dbReference>
<dbReference type="EMBL" id="RCOS01000099">
    <property type="protein sequence ID" value="RSN74205.1"/>
    <property type="molecule type" value="Genomic_DNA"/>
</dbReference>
<evidence type="ECO:0000259" key="1">
    <source>
        <dbReference type="Pfam" id="PF03435"/>
    </source>
</evidence>
<dbReference type="InterPro" id="IPR032095">
    <property type="entry name" value="Sacchrp_dh-like_C"/>
</dbReference>
<evidence type="ECO:0008006" key="7">
    <source>
        <dbReference type="Google" id="ProtNLM"/>
    </source>
</evidence>
<proteinExistence type="predicted"/>
<evidence type="ECO:0000259" key="2">
    <source>
        <dbReference type="Pfam" id="PF16653"/>
    </source>
</evidence>
<dbReference type="EMBL" id="RXII01000070">
    <property type="protein sequence ID" value="RZN61683.1"/>
    <property type="molecule type" value="Genomic_DNA"/>
</dbReference>
<dbReference type="RefSeq" id="WP_125671601.1">
    <property type="nucleotide sequence ID" value="NZ_RCOS01000099.1"/>
</dbReference>
<evidence type="ECO:0000313" key="5">
    <source>
        <dbReference type="Proteomes" id="UP000277582"/>
    </source>
</evidence>
<dbReference type="Gene3D" id="3.40.50.720">
    <property type="entry name" value="NAD(P)-binding Rossmann-like Domain"/>
    <property type="match status" value="1"/>
</dbReference>
<dbReference type="PANTHER" id="PTHR43796">
    <property type="entry name" value="CARBOXYNORSPERMIDINE SYNTHASE"/>
    <property type="match status" value="1"/>
</dbReference>
<feature type="domain" description="Saccharopine dehydrogenase-like C-terminal" evidence="2">
    <location>
        <begin position="136"/>
        <end position="382"/>
    </location>
</feature>
<dbReference type="Gene3D" id="3.30.360.10">
    <property type="entry name" value="Dihydrodipicolinate Reductase, domain 2"/>
    <property type="match status" value="1"/>
</dbReference>
<gene>
    <name evidence="3" type="ORF">D6D85_08670</name>
    <name evidence="4" type="ORF">EF810_04505</name>
</gene>
<dbReference type="PANTHER" id="PTHR43796:SF2">
    <property type="entry name" value="CARBOXYNORSPERMIDINE SYNTHASE"/>
    <property type="match status" value="1"/>
</dbReference>
<dbReference type="InterPro" id="IPR036291">
    <property type="entry name" value="NAD(P)-bd_dom_sf"/>
</dbReference>
<feature type="domain" description="Saccharopine dehydrogenase NADP binding" evidence="1">
    <location>
        <begin position="5"/>
        <end position="132"/>
    </location>
</feature>
<sequence>MSMRVLLLGAGLSSSSAALDLADDRLSPDVEEIAIADISIKRAEKVARKALRLTKRKEIKTMHVDASSDDLVSLIKNYDIVINGLLYTYIPKVMNSCLEAEVNYVDLGSDVETVKMQKNLDEKFRDKGITAIIGMGCSPGMINIMAKKAAEELDYVEKIIMREGWVDLTDYGPVNIPLPVPYSFDTIADEFEDKVEIWTENGIVLVEALSGVEIVDFPEPVGRQKVYYVEHPETYTIGEYLRNKGLKLVDYKLSFPDELVMKYSMLRDMGLLNEEEVFYRGRRMTMRDLIREKALEKIEAIDITPDDFDAIIVSAYGLKGGRSAICRVISLTKSNKKWGVSAQSLAVGVPASIAAQMIGYNRIEKGVHNPEEVIEADEFIKLASRRGIEFRVNLEIKLDS</sequence>
<reference evidence="3 5" key="1">
    <citation type="submission" date="2018-10" db="EMBL/GenBank/DDBJ databases">
        <title>Co-occurring genomic capacity for anaerobic methane metabolism and dissimilatory sulfite reduction discovered in the Korarchaeota.</title>
        <authorList>
            <person name="Mckay L.J."/>
            <person name="Dlakic M."/>
            <person name="Fields M.W."/>
            <person name="Delmont T.O."/>
            <person name="Eren A.M."/>
            <person name="Jay Z.J."/>
            <person name="Klingelsmith K.B."/>
            <person name="Rusch D.B."/>
            <person name="Inskeep W.P."/>
        </authorList>
    </citation>
    <scope>NUCLEOTIDE SEQUENCE [LARGE SCALE GENOMIC DNA]</scope>
    <source>
        <strain evidence="3 5">MDKW</strain>
    </source>
</reference>
<accession>A0A429GK49</accession>
<reference evidence="4 6" key="2">
    <citation type="journal article" date="2019" name="Nat. Microbiol.">
        <title>Wide diversity of methane and short-chain alkane metabolisms in uncultured archaea.</title>
        <authorList>
            <person name="Borrel G."/>
            <person name="Adam P.S."/>
            <person name="McKay L.J."/>
            <person name="Chen L.X."/>
            <person name="Sierra-Garcia I.N."/>
            <person name="Sieber C.M."/>
            <person name="Letourneur Q."/>
            <person name="Ghozlane A."/>
            <person name="Andersen G.L."/>
            <person name="Li W.J."/>
            <person name="Hallam S.J."/>
            <person name="Muyzer G."/>
            <person name="de Oliveira V.M."/>
            <person name="Inskeep W.P."/>
            <person name="Banfield J.F."/>
            <person name="Gribaldo S."/>
        </authorList>
    </citation>
    <scope>NUCLEOTIDE SEQUENCE [LARGE SCALE GENOMIC DNA]</scope>
    <source>
        <strain evidence="4">NM4</strain>
    </source>
</reference>
<dbReference type="SUPFAM" id="SSF51735">
    <property type="entry name" value="NAD(P)-binding Rossmann-fold domains"/>
    <property type="match status" value="1"/>
</dbReference>
<dbReference type="OrthoDB" id="144472at2157"/>
<protein>
    <recommendedName>
        <fullName evidence="7">Saccharopine dehydrogenase</fullName>
    </recommendedName>
</protein>
<dbReference type="Proteomes" id="UP000316217">
    <property type="component" value="Unassembled WGS sequence"/>
</dbReference>
<dbReference type="Proteomes" id="UP000277582">
    <property type="component" value="Unassembled WGS sequence"/>
</dbReference>
<dbReference type="Pfam" id="PF16653">
    <property type="entry name" value="Sacchrp_dh_C"/>
    <property type="match status" value="1"/>
</dbReference>
<organism evidence="3 5">
    <name type="scientific">Candidatus Methanodesulfokora washburnensis</name>
    <dbReference type="NCBI Taxonomy" id="2478471"/>
    <lineage>
        <taxon>Archaea</taxon>
        <taxon>Thermoproteota</taxon>
        <taxon>Candidatus Korarchaeia</taxon>
        <taxon>Candidatus Korarchaeia incertae sedis</taxon>
        <taxon>Candidatus Methanodesulfokora</taxon>
    </lineage>
</organism>
<evidence type="ECO:0000313" key="4">
    <source>
        <dbReference type="EMBL" id="RZN61683.1"/>
    </source>
</evidence>
<keyword evidence="5" id="KW-1185">Reference proteome</keyword>